<dbReference type="AlphaFoldDB" id="F8B3R0"/>
<dbReference type="Proteomes" id="UP000001549">
    <property type="component" value="Chromosome"/>
</dbReference>
<name>F8B3R0_9ACTN</name>
<evidence type="ECO:0000313" key="1">
    <source>
        <dbReference type="EMBL" id="AEH09005.1"/>
    </source>
</evidence>
<organism evidence="1 2">
    <name type="scientific">Candidatus Protofrankia datiscae</name>
    <dbReference type="NCBI Taxonomy" id="2716812"/>
    <lineage>
        <taxon>Bacteria</taxon>
        <taxon>Bacillati</taxon>
        <taxon>Actinomycetota</taxon>
        <taxon>Actinomycetes</taxon>
        <taxon>Frankiales</taxon>
        <taxon>Frankiaceae</taxon>
        <taxon>Protofrankia</taxon>
    </lineage>
</organism>
<gene>
    <name evidence="1" type="ordered locus">FsymDg_1545</name>
</gene>
<dbReference type="KEGG" id="fsy:FsymDg_1545"/>
<keyword evidence="2" id="KW-1185">Reference proteome</keyword>
<reference evidence="1 2" key="1">
    <citation type="submission" date="2011-05" db="EMBL/GenBank/DDBJ databases">
        <title>Complete sequence of chromosome of Frankia symbiont of Datisca glomerata.</title>
        <authorList>
            <consortium name="US DOE Joint Genome Institute"/>
            <person name="Lucas S."/>
            <person name="Han J."/>
            <person name="Lapidus A."/>
            <person name="Cheng J.-F."/>
            <person name="Goodwin L."/>
            <person name="Pitluck S."/>
            <person name="Peters L."/>
            <person name="Mikhailova N."/>
            <person name="Chertkov O."/>
            <person name="Teshima H."/>
            <person name="Han C."/>
            <person name="Tapia R."/>
            <person name="Land M."/>
            <person name="Hauser L."/>
            <person name="Kyrpides N."/>
            <person name="Ivanova N."/>
            <person name="Pagani I."/>
            <person name="Berry A."/>
            <person name="Pawlowski K."/>
            <person name="Persson T."/>
            <person name="Vanden Heuvel B."/>
            <person name="Benson D."/>
            <person name="Woyke T."/>
        </authorList>
    </citation>
    <scope>NUCLEOTIDE SEQUENCE [LARGE SCALE GENOMIC DNA]</scope>
    <source>
        <strain evidence="2">4085684</strain>
    </source>
</reference>
<accession>F8B3R0</accession>
<sequence>MSQLMDEIGVTVRRVPFREAPGNRPAAGRAHWFRRAGRPFWRDSADCVPGRERSRCPAVAKQNNAFMPGLHAGPAYRFAPLGWVAAGPRLGHTPAAGGILPSATSAESQ</sequence>
<evidence type="ECO:0000313" key="2">
    <source>
        <dbReference type="Proteomes" id="UP000001549"/>
    </source>
</evidence>
<proteinExistence type="predicted"/>
<dbReference type="STRING" id="656024.FsymDg_1545"/>
<protein>
    <submittedName>
        <fullName evidence="1">Uncharacterized protein</fullName>
    </submittedName>
</protein>
<dbReference type="EMBL" id="CP002801">
    <property type="protein sequence ID" value="AEH09005.1"/>
    <property type="molecule type" value="Genomic_DNA"/>
</dbReference>
<dbReference type="HOGENOM" id="CLU_2179979_0_0_11"/>